<proteinExistence type="predicted"/>
<reference evidence="2 4" key="2">
    <citation type="submission" date="2017-11" db="EMBL/GenBank/DDBJ databases">
        <title>Molecular characterization of Burkholderia pseudomallei and closely related isolates from Vietnam.</title>
        <authorList>
            <person name="Ustinov D.V."/>
            <person name="Antonov A.S."/>
            <person name="Avdusheva E.F."/>
            <person name="Shpak I.M."/>
            <person name="Zakharova I.B."/>
            <person name="Thi L.A."/>
            <person name="Teteryatnikova N."/>
            <person name="Lopasteyskaya Y.A."/>
            <person name="Kuzyutina J.A."/>
            <person name="Ngo T.N."/>
            <person name="Victorov D.V."/>
        </authorList>
    </citation>
    <scope>NUCLEOTIDE SEQUENCE [LARGE SCALE GENOMIC DNA]</scope>
    <source>
        <strain evidence="2 4">V1512</strain>
    </source>
</reference>
<organism evidence="1 3">
    <name type="scientific">Burkholderia pseudomallei</name>
    <name type="common">Pseudomonas pseudomallei</name>
    <dbReference type="NCBI Taxonomy" id="28450"/>
    <lineage>
        <taxon>Bacteria</taxon>
        <taxon>Pseudomonadati</taxon>
        <taxon>Pseudomonadota</taxon>
        <taxon>Betaproteobacteria</taxon>
        <taxon>Burkholderiales</taxon>
        <taxon>Burkholderiaceae</taxon>
        <taxon>Burkholderia</taxon>
        <taxon>pseudomallei group</taxon>
    </lineage>
</organism>
<dbReference type="EMBL" id="PHRB01000042">
    <property type="protein sequence ID" value="PJO62638.1"/>
    <property type="molecule type" value="Genomic_DNA"/>
</dbReference>
<dbReference type="KEGG" id="but:X994_5608"/>
<dbReference type="Pfam" id="PF13665">
    <property type="entry name" value="Tox-PAAR-like"/>
    <property type="match status" value="1"/>
</dbReference>
<dbReference type="Proteomes" id="UP000030475">
    <property type="component" value="Unassembled WGS sequence"/>
</dbReference>
<evidence type="ECO:0000313" key="1">
    <source>
        <dbReference type="EMBL" id="KGX20291.1"/>
    </source>
</evidence>
<evidence type="ECO:0000313" key="2">
    <source>
        <dbReference type="EMBL" id="PJO62638.1"/>
    </source>
</evidence>
<accession>A0A069BDX5</accession>
<sequence length="130" mass="13108">MFAVTTASGLCLSPADVCKTPTPGGPVPVPYPNTGLPMMAASITTKVLVCGMPALTKKSTIPMTNGDQPGSAGGVMSAKIMGKVEFTAGSAKVKFEGGAAVRLTTPTKHNEGNATGAVLQPSQQKVMVMS</sequence>
<gene>
    <name evidence="2" type="ORF">CWD88_30110</name>
    <name evidence="1" type="ORF">Y036_6359</name>
</gene>
<evidence type="ECO:0000313" key="4">
    <source>
        <dbReference type="Proteomes" id="UP000231878"/>
    </source>
</evidence>
<comment type="caution">
    <text evidence="1">The sequence shown here is derived from an EMBL/GenBank/DDBJ whole genome shotgun (WGS) entry which is preliminary data.</text>
</comment>
<dbReference type="RefSeq" id="WP_004200966.1">
    <property type="nucleotide sequence ID" value="NZ_AP028072.1"/>
</dbReference>
<dbReference type="OrthoDB" id="5513456at2"/>
<dbReference type="AlphaFoldDB" id="A0A069BDX5"/>
<dbReference type="OMA" id="FPNMGMC"/>
<evidence type="ECO:0000313" key="3">
    <source>
        <dbReference type="Proteomes" id="UP000030475"/>
    </source>
</evidence>
<dbReference type="GeneID" id="93063685"/>
<name>A0A069BDX5_BURPE</name>
<protein>
    <submittedName>
        <fullName evidence="2">DUF4150 domain-containing protein</fullName>
    </submittedName>
</protein>
<reference evidence="1 3" key="1">
    <citation type="submission" date="2014-08" db="EMBL/GenBank/DDBJ databases">
        <authorList>
            <person name="Bunnell A."/>
            <person name="Chain P.S."/>
            <person name="Chertkov O."/>
            <person name="Currie B.J."/>
            <person name="Daligault H.E."/>
            <person name="Davenport K.W."/>
            <person name="Davis C."/>
            <person name="Gleasner C.D."/>
            <person name="Johnson S.L."/>
            <person name="Kaestli M."/>
            <person name="Koren S."/>
            <person name="Kunde Y.A."/>
            <person name="Mayo M."/>
            <person name="McMurry K.K."/>
            <person name="Price E.P."/>
            <person name="Reitenga K.G."/>
            <person name="Robison R."/>
            <person name="Rosovitz M.J."/>
            <person name="Sarovich D.S."/>
            <person name="Teshima H."/>
        </authorList>
    </citation>
    <scope>NUCLEOTIDE SEQUENCE [LARGE SCALE GENOMIC DNA]</scope>
    <source>
        <strain evidence="1 3">MSHR44</strain>
    </source>
</reference>
<dbReference type="EMBL" id="JQIM01000006">
    <property type="protein sequence ID" value="KGX20291.1"/>
    <property type="molecule type" value="Genomic_DNA"/>
</dbReference>
<dbReference type="Proteomes" id="UP000231878">
    <property type="component" value="Unassembled WGS sequence"/>
</dbReference>